<sequence>MCSRRMCELHLGLFTGLIMSITMIMTILLLLIIIVVVVVVISCMVANTPPKVIYFAVEFVNSVYLYLENNAHIINRTYSNIHI</sequence>
<keyword evidence="1" id="KW-0472">Membrane</keyword>
<evidence type="ECO:0000256" key="1">
    <source>
        <dbReference type="SAM" id="Phobius"/>
    </source>
</evidence>
<comment type="caution">
    <text evidence="2">The sequence shown here is derived from an EMBL/GenBank/DDBJ whole genome shotgun (WGS) entry which is preliminary data.</text>
</comment>
<dbReference type="Proteomes" id="UP000824782">
    <property type="component" value="Unassembled WGS sequence"/>
</dbReference>
<evidence type="ECO:0000313" key="3">
    <source>
        <dbReference type="Proteomes" id="UP000824782"/>
    </source>
</evidence>
<evidence type="ECO:0008006" key="4">
    <source>
        <dbReference type="Google" id="ProtNLM"/>
    </source>
</evidence>
<dbReference type="EMBL" id="WNYA01000006">
    <property type="protein sequence ID" value="KAG8566995.1"/>
    <property type="molecule type" value="Genomic_DNA"/>
</dbReference>
<name>A0AAV7B1R7_ENGPU</name>
<organism evidence="2 3">
    <name type="scientific">Engystomops pustulosus</name>
    <name type="common">Tungara frog</name>
    <name type="synonym">Physalaemus pustulosus</name>
    <dbReference type="NCBI Taxonomy" id="76066"/>
    <lineage>
        <taxon>Eukaryota</taxon>
        <taxon>Metazoa</taxon>
        <taxon>Chordata</taxon>
        <taxon>Craniata</taxon>
        <taxon>Vertebrata</taxon>
        <taxon>Euteleostomi</taxon>
        <taxon>Amphibia</taxon>
        <taxon>Batrachia</taxon>
        <taxon>Anura</taxon>
        <taxon>Neobatrachia</taxon>
        <taxon>Hyloidea</taxon>
        <taxon>Leptodactylidae</taxon>
        <taxon>Leiuperinae</taxon>
        <taxon>Engystomops</taxon>
    </lineage>
</organism>
<feature type="transmembrane region" description="Helical" evidence="1">
    <location>
        <begin position="12"/>
        <end position="41"/>
    </location>
</feature>
<keyword evidence="3" id="KW-1185">Reference proteome</keyword>
<keyword evidence="1" id="KW-1133">Transmembrane helix</keyword>
<gene>
    <name evidence="2" type="ORF">GDO81_013461</name>
</gene>
<protein>
    <recommendedName>
        <fullName evidence="4">NADH dehydrogenase subunit 4L</fullName>
    </recommendedName>
</protein>
<accession>A0AAV7B1R7</accession>
<reference evidence="2" key="1">
    <citation type="thesis" date="2020" institute="ProQuest LLC" country="789 East Eisenhower Parkway, Ann Arbor, MI, USA">
        <title>Comparative Genomics and Chromosome Evolution.</title>
        <authorList>
            <person name="Mudd A.B."/>
        </authorList>
    </citation>
    <scope>NUCLEOTIDE SEQUENCE</scope>
    <source>
        <strain evidence="2">237g6f4</strain>
        <tissue evidence="2">Blood</tissue>
    </source>
</reference>
<dbReference type="AlphaFoldDB" id="A0AAV7B1R7"/>
<proteinExistence type="predicted"/>
<evidence type="ECO:0000313" key="2">
    <source>
        <dbReference type="EMBL" id="KAG8566995.1"/>
    </source>
</evidence>
<keyword evidence="1" id="KW-0812">Transmembrane</keyword>